<dbReference type="GO" id="GO:0006526">
    <property type="term" value="P:L-arginine biosynthetic process"/>
    <property type="evidence" value="ECO:0007669"/>
    <property type="project" value="UniProtKB-UniRule"/>
</dbReference>
<dbReference type="InterPro" id="IPR050085">
    <property type="entry name" value="AGPR"/>
</dbReference>
<dbReference type="CDD" id="cd23934">
    <property type="entry name" value="AGPR_1_C"/>
    <property type="match status" value="1"/>
</dbReference>
<keyword evidence="5" id="KW-0963">Cytoplasm</keyword>
<comment type="pathway">
    <text evidence="5">Amino-acid biosynthesis; L-arginine biosynthesis; N(2)-acetyl-L-ornithine from L-glutamate: step 3/4.</text>
</comment>
<protein>
    <recommendedName>
        <fullName evidence="5">N-acetyl-gamma-glutamyl-phosphate reductase</fullName>
        <shortName evidence="5">AGPR</shortName>
        <ecNumber evidence="5">1.2.1.38</ecNumber>
    </recommendedName>
    <alternativeName>
        <fullName evidence="5">N-acetyl-glutamate semialdehyde dehydrogenase</fullName>
        <shortName evidence="5">NAGSA dehydrogenase</shortName>
    </alternativeName>
</protein>
<dbReference type="GO" id="GO:0051287">
    <property type="term" value="F:NAD binding"/>
    <property type="evidence" value="ECO:0007669"/>
    <property type="project" value="InterPro"/>
</dbReference>
<evidence type="ECO:0000259" key="6">
    <source>
        <dbReference type="SMART" id="SM00859"/>
    </source>
</evidence>
<dbReference type="SMART" id="SM00859">
    <property type="entry name" value="Semialdhyde_dh"/>
    <property type="match status" value="1"/>
</dbReference>
<dbReference type="InterPro" id="IPR000534">
    <property type="entry name" value="Semialdehyde_DH_NAD-bd"/>
</dbReference>
<keyword evidence="8" id="KW-1185">Reference proteome</keyword>
<evidence type="ECO:0000313" key="8">
    <source>
        <dbReference type="Proteomes" id="UP000609121"/>
    </source>
</evidence>
<dbReference type="RefSeq" id="WP_193180577.1">
    <property type="nucleotide sequence ID" value="NZ_JACVXA010000011.1"/>
</dbReference>
<comment type="function">
    <text evidence="5">Catalyzes the NADPH-dependent reduction of N-acetyl-5-glutamyl phosphate to yield N-acetyl-L-glutamate 5-semialdehyde.</text>
</comment>
<organism evidence="7 8">
    <name type="scientific">Mangrovicoccus algicola</name>
    <dbReference type="NCBI Taxonomy" id="2771008"/>
    <lineage>
        <taxon>Bacteria</taxon>
        <taxon>Pseudomonadati</taxon>
        <taxon>Pseudomonadota</taxon>
        <taxon>Alphaproteobacteria</taxon>
        <taxon>Rhodobacterales</taxon>
        <taxon>Paracoccaceae</taxon>
        <taxon>Mangrovicoccus</taxon>
    </lineage>
</organism>
<comment type="similarity">
    <text evidence="5">Belongs to the NAGSA dehydrogenase family. Type 1 subfamily.</text>
</comment>
<dbReference type="HAMAP" id="MF_00150">
    <property type="entry name" value="ArgC_type1"/>
    <property type="match status" value="1"/>
</dbReference>
<evidence type="ECO:0000256" key="3">
    <source>
        <dbReference type="ARBA" id="ARBA00022857"/>
    </source>
</evidence>
<evidence type="ECO:0000256" key="2">
    <source>
        <dbReference type="ARBA" id="ARBA00022605"/>
    </source>
</evidence>
<sequence>MTKKIAVLGASGYTGAELVRLIATHPSFEIAALSADRKAGLPMGEVFPHLRHLDLPVLQKIDEVDFSGIDLAFFALPHGVAHGLVRQIPDHVKIVDLSADFRLRDAQEYRKWYKLDHGAMDLQPAVAYGLPEIYRDRIAGARITANTGCYVATSLLPLIPLLRAGAVGAEDIVIDAKSGASGAGRGLNEPLLFSEANEGFKSYGVAGHRHMGELDQELSLAAGRPVLAAFTPHLVPMIRGMQATIYAAGDAAEIQAVLEKQYAGEPFVDILPMGAIPQTQHVKGSNLCRIAVHADRRPGRVIILSVLDNLMKGASGQALQCANIMLGEAETAGLNLAPVFP</sequence>
<dbReference type="InterPro" id="IPR000706">
    <property type="entry name" value="AGPR_type-1"/>
</dbReference>
<evidence type="ECO:0000256" key="4">
    <source>
        <dbReference type="ARBA" id="ARBA00023002"/>
    </source>
</evidence>
<dbReference type="GO" id="GO:0070401">
    <property type="term" value="F:NADP+ binding"/>
    <property type="evidence" value="ECO:0007669"/>
    <property type="project" value="InterPro"/>
</dbReference>
<dbReference type="GO" id="GO:0005737">
    <property type="term" value="C:cytoplasm"/>
    <property type="evidence" value="ECO:0007669"/>
    <property type="project" value="UniProtKB-SubCell"/>
</dbReference>
<dbReference type="GO" id="GO:0003942">
    <property type="term" value="F:N-acetyl-gamma-glutamyl-phosphate reductase activity"/>
    <property type="evidence" value="ECO:0007669"/>
    <property type="project" value="UniProtKB-UniRule"/>
</dbReference>
<dbReference type="UniPathway" id="UPA00068">
    <property type="reaction ID" value="UER00108"/>
</dbReference>
<dbReference type="AlphaFoldDB" id="A0A8J6YXG3"/>
<dbReference type="Pfam" id="PF22698">
    <property type="entry name" value="Semialdhyde_dhC_1"/>
    <property type="match status" value="1"/>
</dbReference>
<comment type="caution">
    <text evidence="7">The sequence shown here is derived from an EMBL/GenBank/DDBJ whole genome shotgun (WGS) entry which is preliminary data.</text>
</comment>
<keyword evidence="2 5" id="KW-0028">Amino-acid biosynthesis</keyword>
<name>A0A8J6YXG3_9RHOB</name>
<evidence type="ECO:0000256" key="5">
    <source>
        <dbReference type="HAMAP-Rule" id="MF_00150"/>
    </source>
</evidence>
<dbReference type="InterPro" id="IPR058924">
    <property type="entry name" value="AGPR_dimerisation_dom"/>
</dbReference>
<feature type="domain" description="Semialdehyde dehydrogenase NAD-binding" evidence="6">
    <location>
        <begin position="4"/>
        <end position="141"/>
    </location>
</feature>
<dbReference type="Pfam" id="PF01118">
    <property type="entry name" value="Semialdhyde_dh"/>
    <property type="match status" value="1"/>
</dbReference>
<dbReference type="PANTHER" id="PTHR32338:SF10">
    <property type="entry name" value="N-ACETYL-GAMMA-GLUTAMYL-PHOSPHATE REDUCTASE, CHLOROPLASTIC-RELATED"/>
    <property type="match status" value="1"/>
</dbReference>
<dbReference type="Proteomes" id="UP000609121">
    <property type="component" value="Unassembled WGS sequence"/>
</dbReference>
<keyword evidence="3 5" id="KW-0521">NADP</keyword>
<dbReference type="SUPFAM" id="SSF51735">
    <property type="entry name" value="NAD(P)-binding Rossmann-fold domains"/>
    <property type="match status" value="1"/>
</dbReference>
<dbReference type="EC" id="1.2.1.38" evidence="5"/>
<accession>A0A8J6YXG3</accession>
<feature type="active site" evidence="5">
    <location>
        <position position="149"/>
    </location>
</feature>
<keyword evidence="4 5" id="KW-0560">Oxidoreductase</keyword>
<comment type="catalytic activity">
    <reaction evidence="5">
        <text>N-acetyl-L-glutamate 5-semialdehyde + phosphate + NADP(+) = N-acetyl-L-glutamyl 5-phosphate + NADPH + H(+)</text>
        <dbReference type="Rhea" id="RHEA:21588"/>
        <dbReference type="ChEBI" id="CHEBI:15378"/>
        <dbReference type="ChEBI" id="CHEBI:29123"/>
        <dbReference type="ChEBI" id="CHEBI:43474"/>
        <dbReference type="ChEBI" id="CHEBI:57783"/>
        <dbReference type="ChEBI" id="CHEBI:57936"/>
        <dbReference type="ChEBI" id="CHEBI:58349"/>
        <dbReference type="EC" id="1.2.1.38"/>
    </reaction>
</comment>
<comment type="subcellular location">
    <subcellularLocation>
        <location evidence="5">Cytoplasm</location>
    </subcellularLocation>
</comment>
<dbReference type="Gene3D" id="3.30.360.10">
    <property type="entry name" value="Dihydrodipicolinate Reductase, domain 2"/>
    <property type="match status" value="1"/>
</dbReference>
<dbReference type="Gene3D" id="3.40.50.720">
    <property type="entry name" value="NAD(P)-binding Rossmann-like Domain"/>
    <property type="match status" value="1"/>
</dbReference>
<dbReference type="EMBL" id="JACVXA010000011">
    <property type="protein sequence ID" value="MBE3637671.1"/>
    <property type="molecule type" value="Genomic_DNA"/>
</dbReference>
<keyword evidence="1 5" id="KW-0055">Arginine biosynthesis</keyword>
<dbReference type="InterPro" id="IPR036291">
    <property type="entry name" value="NAD(P)-bd_dom_sf"/>
</dbReference>
<evidence type="ECO:0000313" key="7">
    <source>
        <dbReference type="EMBL" id="MBE3637671.1"/>
    </source>
</evidence>
<evidence type="ECO:0000256" key="1">
    <source>
        <dbReference type="ARBA" id="ARBA00022571"/>
    </source>
</evidence>
<proteinExistence type="inferred from homology"/>
<reference evidence="7" key="1">
    <citation type="submission" date="2020-09" db="EMBL/GenBank/DDBJ databases">
        <title>A novel bacterium of genus Mangrovicoccus, isolated from South China Sea.</title>
        <authorList>
            <person name="Huang H."/>
            <person name="Mo K."/>
            <person name="Hu Y."/>
        </authorList>
    </citation>
    <scope>NUCLEOTIDE SEQUENCE</scope>
    <source>
        <strain evidence="7">HB182678</strain>
    </source>
</reference>
<dbReference type="SUPFAM" id="SSF55347">
    <property type="entry name" value="Glyceraldehyde-3-phosphate dehydrogenase-like, C-terminal domain"/>
    <property type="match status" value="1"/>
</dbReference>
<dbReference type="CDD" id="cd17895">
    <property type="entry name" value="AGPR_1_N"/>
    <property type="match status" value="1"/>
</dbReference>
<gene>
    <name evidence="5" type="primary">argC</name>
    <name evidence="7" type="ORF">ICN82_05550</name>
</gene>
<dbReference type="NCBIfam" id="TIGR01850">
    <property type="entry name" value="argC"/>
    <property type="match status" value="1"/>
</dbReference>
<dbReference type="PANTHER" id="PTHR32338">
    <property type="entry name" value="N-ACETYL-GAMMA-GLUTAMYL-PHOSPHATE REDUCTASE, CHLOROPLASTIC-RELATED-RELATED"/>
    <property type="match status" value="1"/>
</dbReference>